<evidence type="ECO:0000313" key="4">
    <source>
        <dbReference type="Proteomes" id="UP000199541"/>
    </source>
</evidence>
<dbReference type="AlphaFoldDB" id="A0AAN5A033"/>
<gene>
    <name evidence="2" type="ORF">GCM10008024_22340</name>
    <name evidence="3" type="ORF">SAMN05444006_11324</name>
</gene>
<dbReference type="PANTHER" id="PTHR40072">
    <property type="entry name" value="MOLYBDOPTERIN-GUANINE DINUCLEOTIDE BIOSYNTHESIS ADAPTER PROTEIN-RELATED"/>
    <property type="match status" value="1"/>
</dbReference>
<dbReference type="Gene3D" id="3.40.50.300">
    <property type="entry name" value="P-loop containing nucleotide triphosphate hydrolases"/>
    <property type="match status" value="1"/>
</dbReference>
<dbReference type="RefSeq" id="WP_035846829.1">
    <property type="nucleotide sequence ID" value="NZ_BNAB01000009.1"/>
</dbReference>
<evidence type="ECO:0000313" key="2">
    <source>
        <dbReference type="EMBL" id="GHE02525.1"/>
    </source>
</evidence>
<dbReference type="Proteomes" id="UP000199541">
    <property type="component" value="Unassembled WGS sequence"/>
</dbReference>
<dbReference type="Proteomes" id="UP000634647">
    <property type="component" value="Unassembled WGS sequence"/>
</dbReference>
<dbReference type="NCBIfam" id="TIGR00176">
    <property type="entry name" value="mobB"/>
    <property type="match status" value="1"/>
</dbReference>
<reference evidence="2" key="1">
    <citation type="journal article" date="2014" name="Int. J. Syst. Evol. Microbiol.">
        <title>Complete genome sequence of Corynebacterium casei LMG S-19264T (=DSM 44701T), isolated from a smear-ripened cheese.</title>
        <authorList>
            <consortium name="US DOE Joint Genome Institute (JGI-PGF)"/>
            <person name="Walter F."/>
            <person name="Albersmeier A."/>
            <person name="Kalinowski J."/>
            <person name="Ruckert C."/>
        </authorList>
    </citation>
    <scope>NUCLEOTIDE SEQUENCE</scope>
    <source>
        <strain evidence="2">CGMCC 1.10859</strain>
    </source>
</reference>
<feature type="domain" description="Molybdopterin-guanine dinucleotide biosynthesis protein B (MobB)" evidence="1">
    <location>
        <begin position="4"/>
        <end position="137"/>
    </location>
</feature>
<dbReference type="InterPro" id="IPR027417">
    <property type="entry name" value="P-loop_NTPase"/>
</dbReference>
<reference evidence="3 4" key="2">
    <citation type="submission" date="2016-10" db="EMBL/GenBank/DDBJ databases">
        <authorList>
            <person name="Varghese N."/>
            <person name="Submissions S."/>
        </authorList>
    </citation>
    <scope>NUCLEOTIDE SEQUENCE [LARGE SCALE GENOMIC DNA]</scope>
    <source>
        <strain evidence="3 4">DSM 24802</strain>
    </source>
</reference>
<evidence type="ECO:0000259" key="1">
    <source>
        <dbReference type="Pfam" id="PF03205"/>
    </source>
</evidence>
<dbReference type="GO" id="GO:0006777">
    <property type="term" value="P:Mo-molybdopterin cofactor biosynthetic process"/>
    <property type="evidence" value="ECO:0007669"/>
    <property type="project" value="InterPro"/>
</dbReference>
<proteinExistence type="predicted"/>
<dbReference type="Pfam" id="PF03205">
    <property type="entry name" value="MobB"/>
    <property type="match status" value="1"/>
</dbReference>
<dbReference type="PANTHER" id="PTHR40072:SF1">
    <property type="entry name" value="MOLYBDOPTERIN-GUANINE DINUCLEOTIDE BIOSYNTHESIS ADAPTER PROTEIN"/>
    <property type="match status" value="1"/>
</dbReference>
<keyword evidence="4" id="KW-1185">Reference proteome</keyword>
<dbReference type="CDD" id="cd03116">
    <property type="entry name" value="MobB"/>
    <property type="match status" value="1"/>
</dbReference>
<dbReference type="GO" id="GO:0005525">
    <property type="term" value="F:GTP binding"/>
    <property type="evidence" value="ECO:0007669"/>
    <property type="project" value="InterPro"/>
</dbReference>
<evidence type="ECO:0000313" key="5">
    <source>
        <dbReference type="Proteomes" id="UP000634647"/>
    </source>
</evidence>
<protein>
    <submittedName>
        <fullName evidence="3">Molybdopterin guanine dinucleotide biosynthesis accessory protein MobB</fullName>
    </submittedName>
    <submittedName>
        <fullName evidence="2">Molybdopterin-guanine dinucleotide biosynthesis protein MobB</fullName>
    </submittedName>
</protein>
<comment type="caution">
    <text evidence="2">The sequence shown here is derived from an EMBL/GenBank/DDBJ whole genome shotgun (WGS) entry which is preliminary data.</text>
</comment>
<reference evidence="2" key="3">
    <citation type="submission" date="2023-06" db="EMBL/GenBank/DDBJ databases">
        <authorList>
            <person name="Sun Q."/>
            <person name="Zhou Y."/>
        </authorList>
    </citation>
    <scope>NUCLEOTIDE SEQUENCE</scope>
    <source>
        <strain evidence="2">CGMCC 1.10859</strain>
    </source>
</reference>
<accession>A0AAN5A033</accession>
<dbReference type="InterPro" id="IPR052539">
    <property type="entry name" value="MGD_biosynthesis_adapter"/>
</dbReference>
<dbReference type="EMBL" id="FNOB01000013">
    <property type="protein sequence ID" value="SDX28478.1"/>
    <property type="molecule type" value="Genomic_DNA"/>
</dbReference>
<dbReference type="EMBL" id="BNAB01000009">
    <property type="protein sequence ID" value="GHE02525.1"/>
    <property type="molecule type" value="Genomic_DNA"/>
</dbReference>
<dbReference type="InterPro" id="IPR004435">
    <property type="entry name" value="MobB_dom"/>
</dbReference>
<sequence>MTPVFGITGWKNSGKTTMTECLVSEFTRRGLRVATVKHAHHGFDIDHEGTDSHRHRSAGAAEVAIVSSRRWALMHEVQGTEEPRLEEIVARLSPCDLVLVEGYKREAQPKLEVRRRGARETTPIAPGDPTIRAIAADHPVDSPLPVFGLDDIAAIADLITAELGLAT</sequence>
<organism evidence="2 5">
    <name type="scientific">Allgaiera indica</name>
    <dbReference type="NCBI Taxonomy" id="765699"/>
    <lineage>
        <taxon>Bacteria</taxon>
        <taxon>Pseudomonadati</taxon>
        <taxon>Pseudomonadota</taxon>
        <taxon>Alphaproteobacteria</taxon>
        <taxon>Rhodobacterales</taxon>
        <taxon>Paracoccaceae</taxon>
        <taxon>Allgaiera</taxon>
    </lineage>
</organism>
<evidence type="ECO:0000313" key="3">
    <source>
        <dbReference type="EMBL" id="SDX28478.1"/>
    </source>
</evidence>
<dbReference type="SUPFAM" id="SSF52540">
    <property type="entry name" value="P-loop containing nucleoside triphosphate hydrolases"/>
    <property type="match status" value="1"/>
</dbReference>
<name>A0AAN5A033_9RHOB</name>